<evidence type="ECO:0000256" key="3">
    <source>
        <dbReference type="ARBA" id="ARBA00023015"/>
    </source>
</evidence>
<dbReference type="RefSeq" id="WP_285636025.1">
    <property type="nucleotide sequence ID" value="NZ_BSTJ01000020.1"/>
</dbReference>
<comment type="similarity">
    <text evidence="1">Belongs to the sigma-70 factor family. ECF subfamily.</text>
</comment>
<evidence type="ECO:0000259" key="7">
    <source>
        <dbReference type="Pfam" id="PF08281"/>
    </source>
</evidence>
<feature type="domain" description="SnoaL-like" evidence="8">
    <location>
        <begin position="216"/>
        <end position="311"/>
    </location>
</feature>
<dbReference type="EMBL" id="BSTJ01000020">
    <property type="protein sequence ID" value="GLY81494.1"/>
    <property type="molecule type" value="Genomic_DNA"/>
</dbReference>
<dbReference type="PANTHER" id="PTHR43133">
    <property type="entry name" value="RNA POLYMERASE ECF-TYPE SIGMA FACTO"/>
    <property type="match status" value="1"/>
</dbReference>
<dbReference type="GO" id="GO:0016987">
    <property type="term" value="F:sigma factor activity"/>
    <property type="evidence" value="ECO:0007669"/>
    <property type="project" value="UniProtKB-KW"/>
</dbReference>
<dbReference type="PANTHER" id="PTHR43133:SF65">
    <property type="entry name" value="ECF RNA POLYMERASE SIGMA FACTOR SIGG"/>
    <property type="match status" value="1"/>
</dbReference>
<dbReference type="GO" id="GO:0003677">
    <property type="term" value="F:DNA binding"/>
    <property type="evidence" value="ECO:0007669"/>
    <property type="project" value="InterPro"/>
</dbReference>
<dbReference type="SUPFAM" id="SSF88659">
    <property type="entry name" value="Sigma3 and sigma4 domains of RNA polymerase sigma factors"/>
    <property type="match status" value="1"/>
</dbReference>
<dbReference type="InterPro" id="IPR013325">
    <property type="entry name" value="RNA_pol_sigma_r2"/>
</dbReference>
<dbReference type="InterPro" id="IPR036388">
    <property type="entry name" value="WH-like_DNA-bd_sf"/>
</dbReference>
<evidence type="ECO:0000256" key="1">
    <source>
        <dbReference type="ARBA" id="ARBA00010641"/>
    </source>
</evidence>
<feature type="domain" description="RNA polymerase sigma factor 70 region 4 type 2" evidence="7">
    <location>
        <begin position="142"/>
        <end position="193"/>
    </location>
</feature>
<dbReference type="NCBIfam" id="NF006089">
    <property type="entry name" value="PRK08241.1"/>
    <property type="match status" value="1"/>
</dbReference>
<sequence>MDEVLLSGAREGDAEAFGKLTEPYRRELQVHCYRLVGSVAEAEDLVQETLFAAWRGIGGFAGRSSIRTWLYRIATNRCLNALRDRSHRPSSVAAAPPVPLPEPNRLSEVPWLEPYPDMLTGFSEPVPGPEARVESREAVSLAFVAAVQTMPPRQRAILVLRDVLGYRGAEVAEMLGTTVDAVASGLKRARSALANREQSAHPPLPNSPTERRVMDAFVAAFERCDVPALVELLTDDAWFTMPPLPQEYQGHDAIADFFTEIGFVRGTRRFRLIPTRANGQPAFGRYLRDPYAGIARAHGLTVLTLDGDHISQITAFLDTGMLPRFGLPRILADNG</sequence>
<dbReference type="Pfam" id="PF12680">
    <property type="entry name" value="SnoaL_2"/>
    <property type="match status" value="1"/>
</dbReference>
<dbReference type="InterPro" id="IPR014305">
    <property type="entry name" value="RNA_pol_sigma-G_actinobac"/>
</dbReference>
<proteinExistence type="inferred from homology"/>
<dbReference type="InterPro" id="IPR014284">
    <property type="entry name" value="RNA_pol_sigma-70_dom"/>
</dbReference>
<keyword evidence="3" id="KW-0805">Transcription regulation</keyword>
<evidence type="ECO:0000259" key="8">
    <source>
        <dbReference type="Pfam" id="PF12680"/>
    </source>
</evidence>
<dbReference type="InterPro" id="IPR032710">
    <property type="entry name" value="NTF2-like_dom_sf"/>
</dbReference>
<dbReference type="InterPro" id="IPR013249">
    <property type="entry name" value="RNA_pol_sigma70_r4_t2"/>
</dbReference>
<keyword evidence="4" id="KW-0731">Sigma factor</keyword>
<dbReference type="Proteomes" id="UP001165135">
    <property type="component" value="Unassembled WGS sequence"/>
</dbReference>
<dbReference type="Gene3D" id="1.10.10.10">
    <property type="entry name" value="Winged helix-like DNA-binding domain superfamily/Winged helix DNA-binding domain"/>
    <property type="match status" value="1"/>
</dbReference>
<evidence type="ECO:0000313" key="10">
    <source>
        <dbReference type="Proteomes" id="UP001165135"/>
    </source>
</evidence>
<dbReference type="InterPro" id="IPR007627">
    <property type="entry name" value="RNA_pol_sigma70_r2"/>
</dbReference>
<feature type="domain" description="RNA polymerase sigma-70 region 2" evidence="6">
    <location>
        <begin position="22"/>
        <end position="86"/>
    </location>
</feature>
<dbReference type="InterPro" id="IPR013324">
    <property type="entry name" value="RNA_pol_sigma_r3/r4-like"/>
</dbReference>
<protein>
    <submittedName>
        <fullName evidence="9">RNA polymerase sigma factor</fullName>
    </submittedName>
</protein>
<name>A0A9W6RTW6_9ACTN</name>
<dbReference type="InterPro" id="IPR039425">
    <property type="entry name" value="RNA_pol_sigma-70-like"/>
</dbReference>
<dbReference type="SUPFAM" id="SSF54427">
    <property type="entry name" value="NTF2-like"/>
    <property type="match status" value="1"/>
</dbReference>
<evidence type="ECO:0000256" key="5">
    <source>
        <dbReference type="ARBA" id="ARBA00023163"/>
    </source>
</evidence>
<reference evidence="9" key="1">
    <citation type="submission" date="2023-03" db="EMBL/GenBank/DDBJ databases">
        <title>Actinoallomurus iriomotensis NBRC 103681.</title>
        <authorList>
            <person name="Ichikawa N."/>
            <person name="Sato H."/>
            <person name="Tonouchi N."/>
        </authorList>
    </citation>
    <scope>NUCLEOTIDE SEQUENCE</scope>
    <source>
        <strain evidence="9">NBRC 103681</strain>
    </source>
</reference>
<evidence type="ECO:0000313" key="9">
    <source>
        <dbReference type="EMBL" id="GLY81494.1"/>
    </source>
</evidence>
<dbReference type="CDD" id="cd06171">
    <property type="entry name" value="Sigma70_r4"/>
    <property type="match status" value="1"/>
</dbReference>
<gene>
    <name evidence="9" type="primary">rpoE</name>
    <name evidence="9" type="ORF">Airi01_097610</name>
</gene>
<dbReference type="SUPFAM" id="SSF88946">
    <property type="entry name" value="Sigma2 domain of RNA polymerase sigma factors"/>
    <property type="match status" value="1"/>
</dbReference>
<dbReference type="Pfam" id="PF08281">
    <property type="entry name" value="Sigma70_r4_2"/>
    <property type="match status" value="1"/>
</dbReference>
<dbReference type="AlphaFoldDB" id="A0A9W6RTW6"/>
<dbReference type="Gene3D" id="3.10.450.50">
    <property type="match status" value="1"/>
</dbReference>
<evidence type="ECO:0000256" key="4">
    <source>
        <dbReference type="ARBA" id="ARBA00023082"/>
    </source>
</evidence>
<dbReference type="Gene3D" id="1.10.1740.10">
    <property type="match status" value="1"/>
</dbReference>
<evidence type="ECO:0000259" key="6">
    <source>
        <dbReference type="Pfam" id="PF04542"/>
    </source>
</evidence>
<accession>A0A9W6RTW6</accession>
<keyword evidence="5" id="KW-0804">Transcription</keyword>
<evidence type="ECO:0000256" key="2">
    <source>
        <dbReference type="ARBA" id="ARBA00011344"/>
    </source>
</evidence>
<comment type="subunit">
    <text evidence="2">Interacts transiently with the RNA polymerase catalytic core formed by RpoA, RpoB, RpoC and RpoZ (2 alpha, 1 beta, 1 beta' and 1 omega subunit) to form the RNA polymerase holoenzyme that can initiate transcription.</text>
</comment>
<dbReference type="Pfam" id="PF04542">
    <property type="entry name" value="Sigma70_r2"/>
    <property type="match status" value="1"/>
</dbReference>
<comment type="caution">
    <text evidence="9">The sequence shown here is derived from an EMBL/GenBank/DDBJ whole genome shotgun (WGS) entry which is preliminary data.</text>
</comment>
<dbReference type="InterPro" id="IPR037401">
    <property type="entry name" value="SnoaL-like"/>
</dbReference>
<organism evidence="9 10">
    <name type="scientific">Actinoallomurus iriomotensis</name>
    <dbReference type="NCBI Taxonomy" id="478107"/>
    <lineage>
        <taxon>Bacteria</taxon>
        <taxon>Bacillati</taxon>
        <taxon>Actinomycetota</taxon>
        <taxon>Actinomycetes</taxon>
        <taxon>Streptosporangiales</taxon>
        <taxon>Thermomonosporaceae</taxon>
        <taxon>Actinoallomurus</taxon>
    </lineage>
</organism>
<dbReference type="NCBIfam" id="TIGR02960">
    <property type="entry name" value="SigX5"/>
    <property type="match status" value="1"/>
</dbReference>
<dbReference type="GO" id="GO:0006352">
    <property type="term" value="P:DNA-templated transcription initiation"/>
    <property type="evidence" value="ECO:0007669"/>
    <property type="project" value="InterPro"/>
</dbReference>
<dbReference type="NCBIfam" id="TIGR02937">
    <property type="entry name" value="sigma70-ECF"/>
    <property type="match status" value="1"/>
</dbReference>